<dbReference type="Gene3D" id="3.40.390.10">
    <property type="entry name" value="Collagenase (Catalytic Domain)"/>
    <property type="match status" value="1"/>
</dbReference>
<name>A0A2D0ILC5_9GAMM</name>
<keyword evidence="1" id="KW-0732">Signal</keyword>
<keyword evidence="5" id="KW-1185">Reference proteome</keyword>
<dbReference type="EMBL" id="RAQI01000002">
    <property type="protein sequence ID" value="RKE91452.1"/>
    <property type="molecule type" value="Genomic_DNA"/>
</dbReference>
<feature type="chain" id="PRO_5012903613" description="Peptidase M10 metallopeptidase domain-containing protein" evidence="1">
    <location>
        <begin position="29"/>
        <end position="347"/>
    </location>
</feature>
<reference evidence="2 4" key="1">
    <citation type="journal article" date="2017" name="Nat. Microbiol.">
        <title>Natural product diversity associated with the nematode symbionts Photorhabdus and Xenorhabdus.</title>
        <authorList>
            <person name="Tobias N.J."/>
            <person name="Wolff H."/>
            <person name="Djahanschiri B."/>
            <person name="Grundmann F."/>
            <person name="Kronenwerth M."/>
            <person name="Shi Y.M."/>
            <person name="Simonyi S."/>
            <person name="Grun P."/>
            <person name="Shapiro-Ilan D."/>
            <person name="Pidot S.J."/>
            <person name="Stinear T.P."/>
            <person name="Ebersberger I."/>
            <person name="Bode H.B."/>
        </authorList>
    </citation>
    <scope>NUCLEOTIDE SEQUENCE [LARGE SCALE GENOMIC DNA]</scope>
    <source>
        <strain evidence="2 4">DSM 16337</strain>
    </source>
</reference>
<feature type="signal peptide" evidence="1">
    <location>
        <begin position="1"/>
        <end position="28"/>
    </location>
</feature>
<evidence type="ECO:0000313" key="4">
    <source>
        <dbReference type="Proteomes" id="UP000225605"/>
    </source>
</evidence>
<dbReference type="EMBL" id="NIBT01000024">
    <property type="protein sequence ID" value="PHM22576.1"/>
    <property type="molecule type" value="Genomic_DNA"/>
</dbReference>
<reference evidence="3 5" key="2">
    <citation type="submission" date="2018-09" db="EMBL/GenBank/DDBJ databases">
        <title>Genomic Encyclopedia of Archaeal and Bacterial Type Strains, Phase II (KMG-II): from individual species to whole genera.</title>
        <authorList>
            <person name="Goeker M."/>
        </authorList>
    </citation>
    <scope>NUCLEOTIDE SEQUENCE [LARGE SCALE GENOMIC DNA]</scope>
    <source>
        <strain evidence="3 5">DSM 16337</strain>
    </source>
</reference>
<comment type="caution">
    <text evidence="2">The sequence shown here is derived from an EMBL/GenBank/DDBJ whole genome shotgun (WGS) entry which is preliminary data.</text>
</comment>
<evidence type="ECO:0000313" key="3">
    <source>
        <dbReference type="EMBL" id="RKE91452.1"/>
    </source>
</evidence>
<gene>
    <name evidence="3" type="ORF">BDE27_1675</name>
    <name evidence="2" type="ORF">Xehl_03587</name>
</gene>
<sequence>MYKNFFKPLRIFNLLSFILLTATIHGYAQPQPSNFDPSDPAYNHVSVFIEEETLHTIPRPYSAVHHYGPFMRYTIDPQITIRFNIEGGESEDIRLQPLVDEAATYWNEILGDQGLTIVPFSSGGGIPNFIIQTVPNSYFYDDFNMQSSMAITYEAGYSGLRYLNSHYSFITSPGIYVRQSDEITRAELQQLETNFGTNNRTVLLENFVYTLILHEFGHAVGLSHPRTRTNAISLYPPSSERWHTNDELGVASLETLQDRPQPGLMENYQFEFLQALYLYNQPQYQHLARHMIHLSDGERRWIRAMVSCTRRYDPPPPEENRELNSNVNNQTCPKFVFLNRKYTRRTA</sequence>
<evidence type="ECO:0000313" key="2">
    <source>
        <dbReference type="EMBL" id="PHM22576.1"/>
    </source>
</evidence>
<protein>
    <recommendedName>
        <fullName evidence="6">Peptidase M10 metallopeptidase domain-containing protein</fullName>
    </recommendedName>
</protein>
<proteinExistence type="predicted"/>
<dbReference type="SUPFAM" id="SSF55486">
    <property type="entry name" value="Metalloproteases ('zincins'), catalytic domain"/>
    <property type="match status" value="1"/>
</dbReference>
<dbReference type="AlphaFoldDB" id="A0A2D0ILC5"/>
<evidence type="ECO:0000256" key="1">
    <source>
        <dbReference type="SAM" id="SignalP"/>
    </source>
</evidence>
<dbReference type="GO" id="GO:0008237">
    <property type="term" value="F:metallopeptidase activity"/>
    <property type="evidence" value="ECO:0007669"/>
    <property type="project" value="InterPro"/>
</dbReference>
<dbReference type="RefSeq" id="WP_099133744.1">
    <property type="nucleotide sequence ID" value="NZ_CAWNOJ010000036.1"/>
</dbReference>
<evidence type="ECO:0008006" key="6">
    <source>
        <dbReference type="Google" id="ProtNLM"/>
    </source>
</evidence>
<evidence type="ECO:0000313" key="5">
    <source>
        <dbReference type="Proteomes" id="UP000283568"/>
    </source>
</evidence>
<accession>A0A2D0ILC5</accession>
<dbReference type="Proteomes" id="UP000225605">
    <property type="component" value="Unassembled WGS sequence"/>
</dbReference>
<dbReference type="InterPro" id="IPR024079">
    <property type="entry name" value="MetalloPept_cat_dom_sf"/>
</dbReference>
<dbReference type="Proteomes" id="UP000283568">
    <property type="component" value="Unassembled WGS sequence"/>
</dbReference>
<organism evidence="2 4">
    <name type="scientific">Xenorhabdus ehlersii</name>
    <dbReference type="NCBI Taxonomy" id="290111"/>
    <lineage>
        <taxon>Bacteria</taxon>
        <taxon>Pseudomonadati</taxon>
        <taxon>Pseudomonadota</taxon>
        <taxon>Gammaproteobacteria</taxon>
        <taxon>Enterobacterales</taxon>
        <taxon>Morganellaceae</taxon>
        <taxon>Xenorhabdus</taxon>
    </lineage>
</organism>
<dbReference type="OrthoDB" id="6441916at2"/>